<dbReference type="SMART" id="SM00567">
    <property type="entry name" value="EZ_HEAT"/>
    <property type="match status" value="2"/>
</dbReference>
<keyword evidence="2" id="KW-1185">Reference proteome</keyword>
<comment type="caution">
    <text evidence="1">The sequence shown here is derived from an EMBL/GenBank/DDBJ whole genome shotgun (WGS) entry which is preliminary data.</text>
</comment>
<evidence type="ECO:0000313" key="2">
    <source>
        <dbReference type="Proteomes" id="UP001168338"/>
    </source>
</evidence>
<protein>
    <submittedName>
        <fullName evidence="1">HEAT repeat domain-containing protein</fullName>
    </submittedName>
</protein>
<dbReference type="SUPFAM" id="SSF48371">
    <property type="entry name" value="ARM repeat"/>
    <property type="match status" value="1"/>
</dbReference>
<reference evidence="1" key="1">
    <citation type="submission" date="2019-05" db="EMBL/GenBank/DDBJ databases">
        <title>Methanoculleus sp. FWC-SCC1, a methanogenic archaeon isolated from deep marine cold seep.</title>
        <authorList>
            <person name="Chen Y.-W."/>
            <person name="Chen S.-C."/>
            <person name="Teng N.-H."/>
            <person name="Lai M.-C."/>
        </authorList>
    </citation>
    <scope>NUCLEOTIDE SEQUENCE</scope>
    <source>
        <strain evidence="1">FWC-SCC1</strain>
    </source>
</reference>
<dbReference type="Proteomes" id="UP001168338">
    <property type="component" value="Unassembled WGS sequence"/>
</dbReference>
<name>A0ABT8MAD8_9EURY</name>
<proteinExistence type="predicted"/>
<accession>A0ABT8MAD8</accession>
<dbReference type="EMBL" id="VCYH01000005">
    <property type="protein sequence ID" value="MDN7024907.1"/>
    <property type="molecule type" value="Genomic_DNA"/>
</dbReference>
<dbReference type="InterPro" id="IPR004155">
    <property type="entry name" value="PBS_lyase_HEAT"/>
</dbReference>
<dbReference type="InterPro" id="IPR011989">
    <property type="entry name" value="ARM-like"/>
</dbReference>
<organism evidence="1 2">
    <name type="scientific">Methanoculleus frigidifontis</name>
    <dbReference type="NCBI Taxonomy" id="2584085"/>
    <lineage>
        <taxon>Archaea</taxon>
        <taxon>Methanobacteriati</taxon>
        <taxon>Methanobacteriota</taxon>
        <taxon>Stenosarchaea group</taxon>
        <taxon>Methanomicrobia</taxon>
        <taxon>Methanomicrobiales</taxon>
        <taxon>Methanomicrobiaceae</taxon>
        <taxon>Methanoculleus</taxon>
    </lineage>
</organism>
<gene>
    <name evidence="1" type="ORF">FGU65_08400</name>
</gene>
<dbReference type="Pfam" id="PF13646">
    <property type="entry name" value="HEAT_2"/>
    <property type="match status" value="1"/>
</dbReference>
<dbReference type="Gene3D" id="1.25.10.10">
    <property type="entry name" value="Leucine-rich Repeat Variant"/>
    <property type="match status" value="1"/>
</dbReference>
<dbReference type="InterPro" id="IPR016024">
    <property type="entry name" value="ARM-type_fold"/>
</dbReference>
<sequence length="86" mass="8823">MAAAAALARIGTPVVGEVIRALGDADPRTRMWAAYTLGLIGDPAARNALLAAAADGSDGGVVKWARAALERIDDLQSGRSCRGCCR</sequence>
<evidence type="ECO:0000313" key="1">
    <source>
        <dbReference type="EMBL" id="MDN7024907.1"/>
    </source>
</evidence>